<dbReference type="InterPro" id="IPR027417">
    <property type="entry name" value="P-loop_NTPase"/>
</dbReference>
<dbReference type="PANTHER" id="PTHR42963">
    <property type="entry name" value="CHROMOSOME PARTITION PROTEIN MUKB"/>
    <property type="match status" value="1"/>
</dbReference>
<dbReference type="GO" id="GO:0007062">
    <property type="term" value="P:sister chromatid cohesion"/>
    <property type="evidence" value="ECO:0007669"/>
    <property type="project" value="InterPro"/>
</dbReference>
<accession>G0GDK1</accession>
<dbReference type="RefSeq" id="WP_014624700.1">
    <property type="nucleotide sequence ID" value="NC_017583.1"/>
</dbReference>
<proteinExistence type="inferred from homology"/>
<dbReference type="HOGENOM" id="CLU_001042_2_2_12"/>
<keyword evidence="4 8" id="KW-0067">ATP-binding</keyword>
<dbReference type="FunFam" id="3.40.50.300:FF:000901">
    <property type="entry name" value="Chromosome partition protein Smc"/>
    <property type="match status" value="1"/>
</dbReference>
<organism evidence="10 11">
    <name type="scientific">Winmispira thermophila (strain ATCC 700085 / DSM 6578 / Z-1203)</name>
    <name type="common">Spirochaeta thermophila</name>
    <dbReference type="NCBI Taxonomy" id="869211"/>
    <lineage>
        <taxon>Bacteria</taxon>
        <taxon>Pseudomonadati</taxon>
        <taxon>Spirochaetota</taxon>
        <taxon>Spirochaetia</taxon>
        <taxon>Winmispirales</taxon>
        <taxon>Winmispiraceae</taxon>
        <taxon>Winmispira</taxon>
    </lineage>
</organism>
<dbReference type="GO" id="GO:0006260">
    <property type="term" value="P:DNA replication"/>
    <property type="evidence" value="ECO:0007669"/>
    <property type="project" value="UniProtKB-UniRule"/>
</dbReference>
<keyword evidence="5 8" id="KW-0175">Coiled coil</keyword>
<dbReference type="InterPro" id="IPR003395">
    <property type="entry name" value="RecF/RecN/SMC_N"/>
</dbReference>
<keyword evidence="6" id="KW-0226">DNA condensation</keyword>
<dbReference type="FunFam" id="3.40.50.300:FF:000984">
    <property type="entry name" value="Chromosome partition protein Smc"/>
    <property type="match status" value="1"/>
</dbReference>
<dbReference type="EMBL" id="CP002903">
    <property type="protein sequence ID" value="AEJ61348.1"/>
    <property type="molecule type" value="Genomic_DNA"/>
</dbReference>
<dbReference type="Gene3D" id="1.10.287.1490">
    <property type="match status" value="1"/>
</dbReference>
<dbReference type="PIRSF" id="PIRSF005719">
    <property type="entry name" value="SMC"/>
    <property type="match status" value="1"/>
</dbReference>
<keyword evidence="2 8" id="KW-0963">Cytoplasm</keyword>
<evidence type="ECO:0000256" key="7">
    <source>
        <dbReference type="ARBA" id="ARBA00023125"/>
    </source>
</evidence>
<dbReference type="AlphaFoldDB" id="G0GDK1"/>
<keyword evidence="11" id="KW-1185">Reference proteome</keyword>
<evidence type="ECO:0000256" key="4">
    <source>
        <dbReference type="ARBA" id="ARBA00022840"/>
    </source>
</evidence>
<evidence type="ECO:0000256" key="6">
    <source>
        <dbReference type="ARBA" id="ARBA00023067"/>
    </source>
</evidence>
<dbReference type="GO" id="GO:0007059">
    <property type="term" value="P:chromosome segregation"/>
    <property type="evidence" value="ECO:0007669"/>
    <property type="project" value="UniProtKB-UniRule"/>
</dbReference>
<dbReference type="Gene3D" id="3.40.50.300">
    <property type="entry name" value="P-loop containing nucleotide triphosphate hydrolases"/>
    <property type="match status" value="2"/>
</dbReference>
<protein>
    <recommendedName>
        <fullName evidence="8">Chromosome partition protein Smc</fullName>
    </recommendedName>
</protein>
<dbReference type="InterPro" id="IPR050308">
    <property type="entry name" value="MukB/SMC"/>
</dbReference>
<keyword evidence="7 8" id="KW-0238">DNA-binding</keyword>
<feature type="domain" description="RecF/RecN/SMC N-terminal" evidence="9">
    <location>
        <begin position="3"/>
        <end position="907"/>
    </location>
</feature>
<dbReference type="OrthoDB" id="9808768at2"/>
<gene>
    <name evidence="8" type="primary">smc</name>
    <name evidence="10" type="ordered locus">Spith_1076</name>
</gene>
<dbReference type="KEGG" id="stq:Spith_1076"/>
<evidence type="ECO:0000256" key="8">
    <source>
        <dbReference type="HAMAP-Rule" id="MF_01894"/>
    </source>
</evidence>
<dbReference type="GO" id="GO:0003677">
    <property type="term" value="F:DNA binding"/>
    <property type="evidence" value="ECO:0007669"/>
    <property type="project" value="UniProtKB-UniRule"/>
</dbReference>
<dbReference type="GO" id="GO:0016887">
    <property type="term" value="F:ATP hydrolysis activity"/>
    <property type="evidence" value="ECO:0007669"/>
    <property type="project" value="InterPro"/>
</dbReference>
<evidence type="ECO:0000256" key="2">
    <source>
        <dbReference type="ARBA" id="ARBA00022490"/>
    </source>
</evidence>
<dbReference type="PANTHER" id="PTHR42963:SF1">
    <property type="entry name" value="DUF4476 DOMAIN-CONTAINING PROTEIN"/>
    <property type="match status" value="1"/>
</dbReference>
<dbReference type="InterPro" id="IPR024704">
    <property type="entry name" value="SMC"/>
</dbReference>
<dbReference type="Gene3D" id="1.20.5.340">
    <property type="match status" value="1"/>
</dbReference>
<comment type="function">
    <text evidence="8">Required for chromosome condensation and partitioning.</text>
</comment>
<feature type="coiled-coil region" evidence="8">
    <location>
        <begin position="167"/>
        <end position="289"/>
    </location>
</feature>
<comment type="similarity">
    <text evidence="8">Belongs to the SMC family.</text>
</comment>
<comment type="subcellular location">
    <subcellularLocation>
        <location evidence="1 8">Cytoplasm</location>
    </subcellularLocation>
</comment>
<reference evidence="10 11" key="1">
    <citation type="submission" date="2011-06" db="EMBL/GenBank/DDBJ databases">
        <title>The complete genome of Spirochaeta thermophila DSM 6578.</title>
        <authorList>
            <consortium name="US DOE Joint Genome Institute (JGI-PGF)"/>
            <person name="Lucas S."/>
            <person name="Lapidus A."/>
            <person name="Bruce D."/>
            <person name="Goodwin L."/>
            <person name="Pitluck S."/>
            <person name="Peters L."/>
            <person name="Kyrpides N."/>
            <person name="Mavromatis K."/>
            <person name="Ivanova N."/>
            <person name="Mikailova N."/>
            <person name="Pagani I."/>
            <person name="Chertkov O."/>
            <person name="Detter J.C."/>
            <person name="Tapia R."/>
            <person name="Han C."/>
            <person name="Land M."/>
            <person name="Hauser L."/>
            <person name="Markowitz V."/>
            <person name="Cheng J.-F."/>
            <person name="Hugenholtz P."/>
            <person name="Woyke T."/>
            <person name="Wu D."/>
            <person name="Spring S."/>
            <person name="Merkhoffer B."/>
            <person name="Schneider S."/>
            <person name="Klenk H.-P."/>
            <person name="Eisen J.A."/>
        </authorList>
    </citation>
    <scope>NUCLEOTIDE SEQUENCE [LARGE SCALE GENOMIC DNA]</scope>
    <source>
        <strain evidence="11">ATCC 700085 / DSM 6578 / Z-1203</strain>
    </source>
</reference>
<dbReference type="SUPFAM" id="SSF52540">
    <property type="entry name" value="P-loop containing nucleoside triphosphate hydrolases"/>
    <property type="match status" value="1"/>
</dbReference>
<evidence type="ECO:0000259" key="9">
    <source>
        <dbReference type="Pfam" id="PF02463"/>
    </source>
</evidence>
<feature type="coiled-coil region" evidence="8">
    <location>
        <begin position="514"/>
        <end position="681"/>
    </location>
</feature>
<evidence type="ECO:0000256" key="5">
    <source>
        <dbReference type="ARBA" id="ARBA00023054"/>
    </source>
</evidence>
<dbReference type="CDD" id="cd03278">
    <property type="entry name" value="ABC_SMC_barmotin"/>
    <property type="match status" value="1"/>
</dbReference>
<comment type="subunit">
    <text evidence="8">Homodimer.</text>
</comment>
<dbReference type="Proteomes" id="UP000007254">
    <property type="component" value="Chromosome"/>
</dbReference>
<evidence type="ECO:0000313" key="10">
    <source>
        <dbReference type="EMBL" id="AEJ61348.1"/>
    </source>
</evidence>
<sequence>MILKAVELFGFKSFGEKTRIEFREGVTAIVGPNGCGKSNIVDAIKWVLGEQSTKTLRTSSMEEVIFNGTEDRKPLNVAEVTLILSNNEGHLPLDFDEIAIRRRVYRSGESEYAINNAPVRLRDVKELFFDTGIGKSAYSIMEQGKIDQILSSRPEDRRQIFEEAAGITRYRQREVEANQKLLRTEENMVHVESVLREVEKRYHALKAQAEKVERYRALSEEIFQIEIKQSLLKYRRIEKALVRHRERLRERQEERSRLKEQIHRLNDSVEDSLDTMGSLEHDLARYQREVYGLEVKRHSLSSQMTLLSEQISEIEGKISTDRVREQHLRDRLLRIESSIVEKEKEYERILEERRHIQSQIQEWEESIAVSERQIIAFEQEIADSEGMIGELEREREHLHGELANLTEEIVKELDEGLKRSNFSAKERVSLSHALRESLDHLLARIRHRREILQDFKRLGNPDPPFEEWLEEMARAVEQARDLYAAYLATEPSFLEAFTAPEGIITKKRAIDNLLEDVTKKIQSSRERIAELQTRIREVRTRNEQRRKSLEDLRLTSTRIATQAEALRETVNALLRDKEETLSLINQIQKEVDLSNRRLDTVKASLHALEREQKALLQEEASCREKIVQIERNIKEKNSAISSHENEIKQKMGELSRLQEDVERLQVEVARYEEEIKGLETYFEDQHGRSLREFLQMEVQENPGDLARVLAEKREERRRLGNVNFMAAEEFKDVKDRYEFLVSQLSDLNKAKENLTTVLQEIRRESRELFLATYEKIKVNFHQVFRRLFGGGRAELKLLDPSDPLESGIEIFAQPPGKKLEHIGLLSGGERSLTAVALLFAIYMVKPSPFCILDEIDAPLDENNIGRFVELLREFSERSQFIVITHNKKTITGADNLLGVTMEESGISKIVTIRLLGKEEPSYAEDIV</sequence>
<evidence type="ECO:0000256" key="3">
    <source>
        <dbReference type="ARBA" id="ARBA00022741"/>
    </source>
</evidence>
<feature type="coiled-coil region" evidence="8">
    <location>
        <begin position="332"/>
        <end position="415"/>
    </location>
</feature>
<dbReference type="GO" id="GO:0030261">
    <property type="term" value="P:chromosome condensation"/>
    <property type="evidence" value="ECO:0007669"/>
    <property type="project" value="UniProtKB-KW"/>
</dbReference>
<evidence type="ECO:0000313" key="11">
    <source>
        <dbReference type="Proteomes" id="UP000007254"/>
    </source>
</evidence>
<keyword evidence="3 8" id="KW-0547">Nucleotide-binding</keyword>
<dbReference type="InterPro" id="IPR011890">
    <property type="entry name" value="SMC_prok"/>
</dbReference>
<dbReference type="GO" id="GO:0005737">
    <property type="term" value="C:cytoplasm"/>
    <property type="evidence" value="ECO:0007669"/>
    <property type="project" value="UniProtKB-SubCell"/>
</dbReference>
<evidence type="ECO:0000256" key="1">
    <source>
        <dbReference type="ARBA" id="ARBA00004496"/>
    </source>
</evidence>
<dbReference type="HAMAP" id="MF_01894">
    <property type="entry name" value="Smc_prok"/>
    <property type="match status" value="1"/>
</dbReference>
<comment type="domain">
    <text evidence="8">Contains large globular domains required for ATP hydrolysis at each terminus and a third globular domain forming a flexible hinge near the middle of the molecule. These domains are separated by coiled-coil structures.</text>
</comment>
<feature type="binding site" evidence="8">
    <location>
        <begin position="32"/>
        <end position="39"/>
    </location>
    <ligand>
        <name>ATP</name>
        <dbReference type="ChEBI" id="CHEBI:30616"/>
    </ligand>
</feature>
<dbReference type="GO" id="GO:0005524">
    <property type="term" value="F:ATP binding"/>
    <property type="evidence" value="ECO:0007669"/>
    <property type="project" value="UniProtKB-UniRule"/>
</dbReference>
<name>G0GDK1_WINT7</name>
<dbReference type="STRING" id="869211.Spith_1076"/>
<dbReference type="Pfam" id="PF02463">
    <property type="entry name" value="SMC_N"/>
    <property type="match status" value="1"/>
</dbReference>